<accession>A0ABX8W5G6</accession>
<evidence type="ECO:0000256" key="11">
    <source>
        <dbReference type="ARBA" id="ARBA00047836"/>
    </source>
</evidence>
<name>A0ABX8W5G6_9LACO</name>
<gene>
    <name evidence="15" type="primary">dapA</name>
    <name evidence="15" type="ORF">GYM71_01285</name>
</gene>
<evidence type="ECO:0000256" key="10">
    <source>
        <dbReference type="ARBA" id="ARBA00023270"/>
    </source>
</evidence>
<comment type="pathway">
    <text evidence="2">Amino-acid biosynthesis; L-lysine biosynthesis via DAP pathway; (S)-tetrahydrodipicolinate from L-aspartate: step 3/4.</text>
</comment>
<dbReference type="InterPro" id="IPR020625">
    <property type="entry name" value="Schiff_base-form_aldolases_AS"/>
</dbReference>
<dbReference type="PRINTS" id="PR00146">
    <property type="entry name" value="DHPICSNTHASE"/>
</dbReference>
<sequence length="295" mass="32155">MFKGIITPIVTPFNRDQEQSLNYPAAQKLTDYLIKAGVSGIFALGTNGEFHVLSRQEKIAFTSKIVQFVNHRVPVFAGAGACSTHEAIRLATEMAQIGVDALSVISPYFIRPSAKELIGYYQEIAASVDLPIILYNIPQNTGYNLPVSVVKELAKSENIVGIKDSSGDLELLKQYQSIACAADFQVLIGSDSKISDAYHYGVRAAIAGTSNLLPQTLVALDHALNEQRQEKAQELQESISVLRAALKLGTVPAVLKRALELAQIAEVGPARKPVTETTPQVDDQIIAMLKFYHLY</sequence>
<dbReference type="EMBL" id="CP048268">
    <property type="protein sequence ID" value="QYN52140.1"/>
    <property type="molecule type" value="Genomic_DNA"/>
</dbReference>
<feature type="coiled-coil region" evidence="14">
    <location>
        <begin position="217"/>
        <end position="245"/>
    </location>
</feature>
<evidence type="ECO:0000256" key="7">
    <source>
        <dbReference type="ARBA" id="ARBA00022915"/>
    </source>
</evidence>
<comment type="function">
    <text evidence="1">Catalyzes the condensation of (S)-aspartate-beta-semialdehyde [(S)-ASA] and pyruvate to 4-hydroxy-tetrahydrodipicolinate (HTPA).</text>
</comment>
<evidence type="ECO:0000256" key="9">
    <source>
        <dbReference type="ARBA" id="ARBA00023239"/>
    </source>
</evidence>
<evidence type="ECO:0000256" key="6">
    <source>
        <dbReference type="ARBA" id="ARBA00022605"/>
    </source>
</evidence>
<evidence type="ECO:0000256" key="5">
    <source>
        <dbReference type="ARBA" id="ARBA00022490"/>
    </source>
</evidence>
<dbReference type="Pfam" id="PF00701">
    <property type="entry name" value="DHDPS"/>
    <property type="match status" value="1"/>
</dbReference>
<comment type="similarity">
    <text evidence="3 13">Belongs to the DapA family.</text>
</comment>
<keyword evidence="8" id="KW-0457">Lysine biosynthesis</keyword>
<organism evidence="15 16">
    <name type="scientific">Lactobacillus panisapium</name>
    <dbReference type="NCBI Taxonomy" id="2012495"/>
    <lineage>
        <taxon>Bacteria</taxon>
        <taxon>Bacillati</taxon>
        <taxon>Bacillota</taxon>
        <taxon>Bacilli</taxon>
        <taxon>Lactobacillales</taxon>
        <taxon>Lactobacillaceae</taxon>
        <taxon>Lactobacillus</taxon>
    </lineage>
</organism>
<evidence type="ECO:0000313" key="15">
    <source>
        <dbReference type="EMBL" id="QYN52140.1"/>
    </source>
</evidence>
<evidence type="ECO:0000256" key="2">
    <source>
        <dbReference type="ARBA" id="ARBA00005120"/>
    </source>
</evidence>
<keyword evidence="14" id="KW-0175">Coiled coil</keyword>
<keyword evidence="6" id="KW-0028">Amino-acid biosynthesis</keyword>
<dbReference type="PANTHER" id="PTHR12128">
    <property type="entry name" value="DIHYDRODIPICOLINATE SYNTHASE"/>
    <property type="match status" value="1"/>
</dbReference>
<evidence type="ECO:0000256" key="3">
    <source>
        <dbReference type="ARBA" id="ARBA00007592"/>
    </source>
</evidence>
<dbReference type="Proteomes" id="UP000826550">
    <property type="component" value="Chromosome"/>
</dbReference>
<dbReference type="SMART" id="SM01130">
    <property type="entry name" value="DHDPS"/>
    <property type="match status" value="1"/>
</dbReference>
<evidence type="ECO:0000256" key="13">
    <source>
        <dbReference type="PIRNR" id="PIRNR001365"/>
    </source>
</evidence>
<comment type="catalytic activity">
    <reaction evidence="11">
        <text>L-aspartate 4-semialdehyde + pyruvate = (2S,4S)-4-hydroxy-2,3,4,5-tetrahydrodipicolinate + H2O + H(+)</text>
        <dbReference type="Rhea" id="RHEA:34171"/>
        <dbReference type="ChEBI" id="CHEBI:15361"/>
        <dbReference type="ChEBI" id="CHEBI:15377"/>
        <dbReference type="ChEBI" id="CHEBI:15378"/>
        <dbReference type="ChEBI" id="CHEBI:67139"/>
        <dbReference type="ChEBI" id="CHEBI:537519"/>
        <dbReference type="EC" id="4.3.3.7"/>
    </reaction>
</comment>
<keyword evidence="9 13" id="KW-0456">Lyase</keyword>
<dbReference type="PIRSF" id="PIRSF001365">
    <property type="entry name" value="DHDPS"/>
    <property type="match status" value="1"/>
</dbReference>
<dbReference type="InterPro" id="IPR005263">
    <property type="entry name" value="DapA"/>
</dbReference>
<keyword evidence="10" id="KW-0704">Schiff base</keyword>
<proteinExistence type="inferred from homology"/>
<dbReference type="EC" id="4.3.3.7" evidence="4 12"/>
<dbReference type="Gene3D" id="3.20.20.70">
    <property type="entry name" value="Aldolase class I"/>
    <property type="match status" value="1"/>
</dbReference>
<evidence type="ECO:0000256" key="12">
    <source>
        <dbReference type="NCBIfam" id="TIGR00674"/>
    </source>
</evidence>
<evidence type="ECO:0000256" key="14">
    <source>
        <dbReference type="SAM" id="Coils"/>
    </source>
</evidence>
<dbReference type="RefSeq" id="WP_220220624.1">
    <property type="nucleotide sequence ID" value="NZ_CP048268.1"/>
</dbReference>
<dbReference type="GO" id="GO:0008840">
    <property type="term" value="F:4-hydroxy-tetrahydrodipicolinate synthase activity"/>
    <property type="evidence" value="ECO:0007669"/>
    <property type="project" value="UniProtKB-EC"/>
</dbReference>
<protein>
    <recommendedName>
        <fullName evidence="4 12">4-hydroxy-tetrahydrodipicolinate synthase</fullName>
        <ecNumber evidence="4 12">4.3.3.7</ecNumber>
    </recommendedName>
</protein>
<dbReference type="PROSITE" id="PS00666">
    <property type="entry name" value="DHDPS_2"/>
    <property type="match status" value="1"/>
</dbReference>
<keyword evidence="5" id="KW-0963">Cytoplasm</keyword>
<dbReference type="InterPro" id="IPR002220">
    <property type="entry name" value="DapA-like"/>
</dbReference>
<evidence type="ECO:0000256" key="8">
    <source>
        <dbReference type="ARBA" id="ARBA00023154"/>
    </source>
</evidence>
<keyword evidence="16" id="KW-1185">Reference proteome</keyword>
<dbReference type="NCBIfam" id="TIGR00674">
    <property type="entry name" value="dapA"/>
    <property type="match status" value="1"/>
</dbReference>
<dbReference type="PANTHER" id="PTHR12128:SF66">
    <property type="entry name" value="4-HYDROXY-2-OXOGLUTARATE ALDOLASE, MITOCHONDRIAL"/>
    <property type="match status" value="1"/>
</dbReference>
<evidence type="ECO:0000313" key="16">
    <source>
        <dbReference type="Proteomes" id="UP000826550"/>
    </source>
</evidence>
<dbReference type="SUPFAM" id="SSF51569">
    <property type="entry name" value="Aldolase"/>
    <property type="match status" value="1"/>
</dbReference>
<reference evidence="15 16" key="1">
    <citation type="submission" date="2020-01" db="EMBL/GenBank/DDBJ databases">
        <title>Vast differences in strain-level diversity in the gut microbiota of two closely related honey bee species.</title>
        <authorList>
            <person name="Ellegaard K.M."/>
            <person name="Suenami S."/>
            <person name="Miyazaki R."/>
            <person name="Engel P."/>
        </authorList>
    </citation>
    <scope>NUCLEOTIDE SEQUENCE [LARGE SCALE GENOMIC DNA]</scope>
    <source>
        <strain evidence="15 16">ESL0416</strain>
    </source>
</reference>
<keyword evidence="7" id="KW-0220">Diaminopimelate biosynthesis</keyword>
<evidence type="ECO:0000256" key="4">
    <source>
        <dbReference type="ARBA" id="ARBA00012086"/>
    </source>
</evidence>
<dbReference type="CDD" id="cd00408">
    <property type="entry name" value="DHDPS-like"/>
    <property type="match status" value="1"/>
</dbReference>
<dbReference type="InterPro" id="IPR013785">
    <property type="entry name" value="Aldolase_TIM"/>
</dbReference>
<evidence type="ECO:0000256" key="1">
    <source>
        <dbReference type="ARBA" id="ARBA00003294"/>
    </source>
</evidence>